<evidence type="ECO:0000313" key="1">
    <source>
        <dbReference type="EMBL" id="CAF2108363.1"/>
    </source>
</evidence>
<dbReference type="Proteomes" id="UP000028999">
    <property type="component" value="Unassembled WGS sequence"/>
</dbReference>
<dbReference type="EMBL" id="HG994372">
    <property type="protein sequence ID" value="CAF2108363.1"/>
    <property type="molecule type" value="Genomic_DNA"/>
</dbReference>
<protein>
    <submittedName>
        <fullName evidence="1">(rape) hypothetical protein</fullName>
    </submittedName>
    <submittedName>
        <fullName evidence="2">BnaCnng46330D protein</fullName>
    </submittedName>
</protein>
<evidence type="ECO:0000313" key="2">
    <source>
        <dbReference type="EMBL" id="CDY65268.1"/>
    </source>
</evidence>
<proteinExistence type="predicted"/>
<dbReference type="EMBL" id="LK034709">
    <property type="protein sequence ID" value="CDY65268.1"/>
    <property type="molecule type" value="Genomic_DNA"/>
</dbReference>
<dbReference type="Gramene" id="CDY65268">
    <property type="protein sequence ID" value="CDY65268"/>
    <property type="gene ID" value="GSBRNA2T00045494001"/>
</dbReference>
<name>A0A078JCE3_BRANA</name>
<reference evidence="2" key="2">
    <citation type="submission" date="2014-06" db="EMBL/GenBank/DDBJ databases">
        <authorList>
            <person name="Genoscope - CEA"/>
        </authorList>
    </citation>
    <scope>NUCLEOTIDE SEQUENCE</scope>
</reference>
<keyword evidence="3" id="KW-1185">Reference proteome</keyword>
<reference evidence="1" key="3">
    <citation type="submission" date="2021-01" db="EMBL/GenBank/DDBJ databases">
        <authorList>
            <consortium name="Genoscope - CEA"/>
            <person name="William W."/>
        </authorList>
    </citation>
    <scope>NUCLEOTIDE SEQUENCE</scope>
</reference>
<sequence>MDASGQFRQYNMQAKMVMWYLPWAALHPRRDVMVTVTVDRLEFATRIRQKSSPENVLFLTERIRMI</sequence>
<gene>
    <name evidence="2" type="primary">BnaCnng46330D</name>
    <name evidence="1" type="ORF">DARMORV10_C08P14740.1</name>
    <name evidence="2" type="ORF">GSBRNA2T00045494001</name>
</gene>
<accession>A0A078JCE3</accession>
<dbReference type="AlphaFoldDB" id="A0A078JCE3"/>
<dbReference type="Proteomes" id="UP001295469">
    <property type="component" value="Chromosome C08"/>
</dbReference>
<evidence type="ECO:0000313" key="3">
    <source>
        <dbReference type="Proteomes" id="UP000028999"/>
    </source>
</evidence>
<dbReference type="PaxDb" id="3708-A0A078JCE3"/>
<organism evidence="2 3">
    <name type="scientific">Brassica napus</name>
    <name type="common">Rape</name>
    <dbReference type="NCBI Taxonomy" id="3708"/>
    <lineage>
        <taxon>Eukaryota</taxon>
        <taxon>Viridiplantae</taxon>
        <taxon>Streptophyta</taxon>
        <taxon>Embryophyta</taxon>
        <taxon>Tracheophyta</taxon>
        <taxon>Spermatophyta</taxon>
        <taxon>Magnoliopsida</taxon>
        <taxon>eudicotyledons</taxon>
        <taxon>Gunneridae</taxon>
        <taxon>Pentapetalae</taxon>
        <taxon>rosids</taxon>
        <taxon>malvids</taxon>
        <taxon>Brassicales</taxon>
        <taxon>Brassicaceae</taxon>
        <taxon>Brassiceae</taxon>
        <taxon>Brassica</taxon>
    </lineage>
</organism>
<reference evidence="2 3" key="1">
    <citation type="journal article" date="2014" name="Science">
        <title>Plant genetics. Early allopolyploid evolution in the post-Neolithic Brassica napus oilseed genome.</title>
        <authorList>
            <person name="Chalhoub B."/>
            <person name="Denoeud F."/>
            <person name="Liu S."/>
            <person name="Parkin I.A."/>
            <person name="Tang H."/>
            <person name="Wang X."/>
            <person name="Chiquet J."/>
            <person name="Belcram H."/>
            <person name="Tong C."/>
            <person name="Samans B."/>
            <person name="Correa M."/>
            <person name="Da Silva C."/>
            <person name="Just J."/>
            <person name="Falentin C."/>
            <person name="Koh C.S."/>
            <person name="Le Clainche I."/>
            <person name="Bernard M."/>
            <person name="Bento P."/>
            <person name="Noel B."/>
            <person name="Labadie K."/>
            <person name="Alberti A."/>
            <person name="Charles M."/>
            <person name="Arnaud D."/>
            <person name="Guo H."/>
            <person name="Daviaud C."/>
            <person name="Alamery S."/>
            <person name="Jabbari K."/>
            <person name="Zhao M."/>
            <person name="Edger P.P."/>
            <person name="Chelaifa H."/>
            <person name="Tack D."/>
            <person name="Lassalle G."/>
            <person name="Mestiri I."/>
            <person name="Schnel N."/>
            <person name="Le Paslier M.C."/>
            <person name="Fan G."/>
            <person name="Renault V."/>
            <person name="Bayer P.E."/>
            <person name="Golicz A.A."/>
            <person name="Manoli S."/>
            <person name="Lee T.H."/>
            <person name="Thi V.H."/>
            <person name="Chalabi S."/>
            <person name="Hu Q."/>
            <person name="Fan C."/>
            <person name="Tollenaere R."/>
            <person name="Lu Y."/>
            <person name="Battail C."/>
            <person name="Shen J."/>
            <person name="Sidebottom C.H."/>
            <person name="Wang X."/>
            <person name="Canaguier A."/>
            <person name="Chauveau A."/>
            <person name="Berard A."/>
            <person name="Deniot G."/>
            <person name="Guan M."/>
            <person name="Liu Z."/>
            <person name="Sun F."/>
            <person name="Lim Y.P."/>
            <person name="Lyons E."/>
            <person name="Town C.D."/>
            <person name="Bancroft I."/>
            <person name="Wang X."/>
            <person name="Meng J."/>
            <person name="Ma J."/>
            <person name="Pires J.C."/>
            <person name="King G.J."/>
            <person name="Brunel D."/>
            <person name="Delourme R."/>
            <person name="Renard M."/>
            <person name="Aury J.M."/>
            <person name="Adams K.L."/>
            <person name="Batley J."/>
            <person name="Snowdon R.J."/>
            <person name="Tost J."/>
            <person name="Edwards D."/>
            <person name="Zhou Y."/>
            <person name="Hua W."/>
            <person name="Sharpe A.G."/>
            <person name="Paterson A.H."/>
            <person name="Guan C."/>
            <person name="Wincker P."/>
        </authorList>
    </citation>
    <scope>NUCLEOTIDE SEQUENCE [LARGE SCALE GENOMIC DNA]</scope>
    <source>
        <strain evidence="3">cv. Darmor-bzh</strain>
    </source>
</reference>